<evidence type="ECO:0000256" key="1">
    <source>
        <dbReference type="SAM" id="MobiDB-lite"/>
    </source>
</evidence>
<dbReference type="Proteomes" id="UP000237819">
    <property type="component" value="Unassembled WGS sequence"/>
</dbReference>
<reference evidence="2 3" key="1">
    <citation type="submission" date="2018-02" db="EMBL/GenBank/DDBJ databases">
        <title>Comparative genomes isolates from brazilian mangrove.</title>
        <authorList>
            <person name="Araujo J.E."/>
            <person name="Taketani R.G."/>
            <person name="Silva M.C.P."/>
            <person name="Loureco M.V."/>
            <person name="Andreote F.D."/>
        </authorList>
    </citation>
    <scope>NUCLEOTIDE SEQUENCE [LARGE SCALE GENOMIC DNA]</scope>
    <source>
        <strain evidence="2 3">Nap-Phe MGV</strain>
    </source>
</reference>
<feature type="region of interest" description="Disordered" evidence="1">
    <location>
        <begin position="67"/>
        <end position="86"/>
    </location>
</feature>
<comment type="caution">
    <text evidence="2">The sequence shown here is derived from an EMBL/GenBank/DDBJ whole genome shotgun (WGS) entry which is preliminary data.</text>
</comment>
<sequence>MGMEYQTVDDIKEMEDRIVKFLAKLREFRADWASEGPAEVKIETTMAIRSIDYLEAWTPLQQARLTRARQAAKKAETKKTRESKSK</sequence>
<gene>
    <name evidence="2" type="ORF">C5Y93_11335</name>
</gene>
<dbReference type="AlphaFoldDB" id="A0A2S8GN25"/>
<dbReference type="RefSeq" id="WP_146119085.1">
    <property type="nucleotide sequence ID" value="NZ_PUHZ01000012.1"/>
</dbReference>
<evidence type="ECO:0000313" key="3">
    <source>
        <dbReference type="Proteomes" id="UP000237819"/>
    </source>
</evidence>
<proteinExistence type="predicted"/>
<evidence type="ECO:0000313" key="2">
    <source>
        <dbReference type="EMBL" id="PQO45843.1"/>
    </source>
</evidence>
<feature type="compositionally biased region" description="Basic and acidic residues" evidence="1">
    <location>
        <begin position="73"/>
        <end position="86"/>
    </location>
</feature>
<dbReference type="OrthoDB" id="290034at2"/>
<protein>
    <submittedName>
        <fullName evidence="2">Uncharacterized protein</fullName>
    </submittedName>
</protein>
<dbReference type="EMBL" id="PUHZ01000012">
    <property type="protein sequence ID" value="PQO45843.1"/>
    <property type="molecule type" value="Genomic_DNA"/>
</dbReference>
<organism evidence="2 3">
    <name type="scientific">Blastopirellula marina</name>
    <dbReference type="NCBI Taxonomy" id="124"/>
    <lineage>
        <taxon>Bacteria</taxon>
        <taxon>Pseudomonadati</taxon>
        <taxon>Planctomycetota</taxon>
        <taxon>Planctomycetia</taxon>
        <taxon>Pirellulales</taxon>
        <taxon>Pirellulaceae</taxon>
        <taxon>Blastopirellula</taxon>
    </lineage>
</organism>
<name>A0A2S8GN25_9BACT</name>
<accession>A0A2S8GN25</accession>